<evidence type="ECO:0000259" key="2">
    <source>
        <dbReference type="PROSITE" id="PS51332"/>
    </source>
</evidence>
<dbReference type="PROSITE" id="PS51332">
    <property type="entry name" value="B12_BINDING"/>
    <property type="match status" value="1"/>
</dbReference>
<dbReference type="InterPro" id="IPR006158">
    <property type="entry name" value="Cobalamin-bd"/>
</dbReference>
<gene>
    <name evidence="3" type="ORF">HNQ40_002922</name>
</gene>
<accession>A0A7X0LLY9</accession>
<dbReference type="GO" id="GO:0031419">
    <property type="term" value="F:cobalamin binding"/>
    <property type="evidence" value="ECO:0007669"/>
    <property type="project" value="InterPro"/>
</dbReference>
<dbReference type="InterPro" id="IPR036594">
    <property type="entry name" value="Meth_synthase_dom"/>
</dbReference>
<dbReference type="InterPro" id="IPR003759">
    <property type="entry name" value="Cbl-bd_cap"/>
</dbReference>
<dbReference type="RefSeq" id="WP_184678609.1">
    <property type="nucleotide sequence ID" value="NZ_JACHGY010000001.1"/>
</dbReference>
<evidence type="ECO:0000313" key="3">
    <source>
        <dbReference type="EMBL" id="MBB6431116.1"/>
    </source>
</evidence>
<dbReference type="InterPro" id="IPR036724">
    <property type="entry name" value="Cobalamin-bd_sf"/>
</dbReference>
<organism evidence="3 4">
    <name type="scientific">Algisphaera agarilytica</name>
    <dbReference type="NCBI Taxonomy" id="1385975"/>
    <lineage>
        <taxon>Bacteria</taxon>
        <taxon>Pseudomonadati</taxon>
        <taxon>Planctomycetota</taxon>
        <taxon>Phycisphaerae</taxon>
        <taxon>Phycisphaerales</taxon>
        <taxon>Phycisphaeraceae</taxon>
        <taxon>Algisphaera</taxon>
    </lineage>
</organism>
<protein>
    <submittedName>
        <fullName evidence="3">Methanogenic corrinoid protein MtbC1</fullName>
    </submittedName>
</protein>
<feature type="compositionally biased region" description="Basic residues" evidence="1">
    <location>
        <begin position="226"/>
        <end position="239"/>
    </location>
</feature>
<dbReference type="Pfam" id="PF02310">
    <property type="entry name" value="B12-binding"/>
    <property type="match status" value="1"/>
</dbReference>
<evidence type="ECO:0000313" key="4">
    <source>
        <dbReference type="Proteomes" id="UP000541810"/>
    </source>
</evidence>
<dbReference type="Proteomes" id="UP000541810">
    <property type="component" value="Unassembled WGS sequence"/>
</dbReference>
<dbReference type="Pfam" id="PF02607">
    <property type="entry name" value="B12-binding_2"/>
    <property type="match status" value="1"/>
</dbReference>
<feature type="domain" description="B12-binding" evidence="2">
    <location>
        <begin position="92"/>
        <end position="222"/>
    </location>
</feature>
<name>A0A7X0LLY9_9BACT</name>
<proteinExistence type="predicted"/>
<keyword evidence="4" id="KW-1185">Reference proteome</keyword>
<dbReference type="SUPFAM" id="SSF52242">
    <property type="entry name" value="Cobalamin (vitamin B12)-binding domain"/>
    <property type="match status" value="1"/>
</dbReference>
<feature type="compositionally biased region" description="Basic and acidic residues" evidence="1">
    <location>
        <begin position="215"/>
        <end position="225"/>
    </location>
</feature>
<sequence length="239" mass="26804">MPSQRNALLERYFTAMISGDRHTAREIMDEVFEADVPAERIASNLIWPTLNQIQNMRRADQLSSLAYHYATRLMRSITDQLQMRYQQHARRDQTVLVMSGPEESEELTGQLAADLLEADGYTVYYCGGGVSNDEITEQIATLRADKLVVFGSIPATVPETRLLIDRLHDLGVCPQLQIIVGGGVFNRAEGLAEEIGADLWASDPIELVQTIAENTQRRMTEDQRTVGRKRRPSSKRAAA</sequence>
<dbReference type="AlphaFoldDB" id="A0A7X0LLY9"/>
<reference evidence="3 4" key="1">
    <citation type="submission" date="2020-08" db="EMBL/GenBank/DDBJ databases">
        <title>Genomic Encyclopedia of Type Strains, Phase IV (KMG-IV): sequencing the most valuable type-strain genomes for metagenomic binning, comparative biology and taxonomic classification.</title>
        <authorList>
            <person name="Goeker M."/>
        </authorList>
    </citation>
    <scope>NUCLEOTIDE SEQUENCE [LARGE SCALE GENOMIC DNA]</scope>
    <source>
        <strain evidence="3 4">DSM 103725</strain>
    </source>
</reference>
<evidence type="ECO:0000256" key="1">
    <source>
        <dbReference type="SAM" id="MobiDB-lite"/>
    </source>
</evidence>
<dbReference type="Gene3D" id="1.10.1240.10">
    <property type="entry name" value="Methionine synthase domain"/>
    <property type="match status" value="1"/>
</dbReference>
<dbReference type="GO" id="GO:0046872">
    <property type="term" value="F:metal ion binding"/>
    <property type="evidence" value="ECO:0007669"/>
    <property type="project" value="InterPro"/>
</dbReference>
<dbReference type="EMBL" id="JACHGY010000001">
    <property type="protein sequence ID" value="MBB6431116.1"/>
    <property type="molecule type" value="Genomic_DNA"/>
</dbReference>
<comment type="caution">
    <text evidence="3">The sequence shown here is derived from an EMBL/GenBank/DDBJ whole genome shotgun (WGS) entry which is preliminary data.</text>
</comment>
<dbReference type="Gene3D" id="3.40.50.280">
    <property type="entry name" value="Cobalamin-binding domain"/>
    <property type="match status" value="1"/>
</dbReference>
<feature type="region of interest" description="Disordered" evidence="1">
    <location>
        <begin position="214"/>
        <end position="239"/>
    </location>
</feature>